<keyword evidence="5 12" id="KW-0812">Transmembrane</keyword>
<keyword evidence="7 12" id="KW-0472">Membrane</keyword>
<dbReference type="FunFam" id="3.40.47.10:FF:000028">
    <property type="entry name" value="3-ketoacyl-CoA synthase"/>
    <property type="match status" value="1"/>
</dbReference>
<feature type="active site" evidence="11">
    <location>
        <position position="396"/>
    </location>
</feature>
<evidence type="ECO:0000256" key="7">
    <source>
        <dbReference type="ARBA" id="ARBA00023136"/>
    </source>
</evidence>
<evidence type="ECO:0000256" key="6">
    <source>
        <dbReference type="ARBA" id="ARBA00022989"/>
    </source>
</evidence>
<evidence type="ECO:0000256" key="4">
    <source>
        <dbReference type="ARBA" id="ARBA00022679"/>
    </source>
</evidence>
<dbReference type="Pfam" id="PF08541">
    <property type="entry name" value="ACP_syn_III_C"/>
    <property type="match status" value="1"/>
</dbReference>
<feature type="transmembrane region" description="Helical" evidence="12">
    <location>
        <begin position="28"/>
        <end position="49"/>
    </location>
</feature>
<organism evidence="15 16">
    <name type="scientific">Musa balbisiana</name>
    <name type="common">Banana</name>
    <dbReference type="NCBI Taxonomy" id="52838"/>
    <lineage>
        <taxon>Eukaryota</taxon>
        <taxon>Viridiplantae</taxon>
        <taxon>Streptophyta</taxon>
        <taxon>Embryophyta</taxon>
        <taxon>Tracheophyta</taxon>
        <taxon>Spermatophyta</taxon>
        <taxon>Magnoliopsida</taxon>
        <taxon>Liliopsida</taxon>
        <taxon>Zingiberales</taxon>
        <taxon>Musaceae</taxon>
        <taxon>Musa</taxon>
    </lineage>
</organism>
<keyword evidence="8 10" id="KW-0012">Acyltransferase</keyword>
<gene>
    <name evidence="15" type="ORF">C4D60_Mb04t25190</name>
</gene>
<feature type="domain" description="FAE" evidence="13">
    <location>
        <begin position="89"/>
        <end position="377"/>
    </location>
</feature>
<evidence type="ECO:0000259" key="14">
    <source>
        <dbReference type="Pfam" id="PF08541"/>
    </source>
</evidence>
<evidence type="ECO:0000259" key="13">
    <source>
        <dbReference type="Pfam" id="PF08392"/>
    </source>
</evidence>
<evidence type="ECO:0000256" key="3">
    <source>
        <dbReference type="ARBA" id="ARBA00005531"/>
    </source>
</evidence>
<comment type="subcellular location">
    <subcellularLocation>
        <location evidence="1">Membrane</location>
    </subcellularLocation>
</comment>
<comment type="catalytic activity">
    <reaction evidence="9">
        <text>a very-long-chain acyl-CoA + malonyl-CoA + H(+) = a very-long-chain 3-oxoacyl-CoA + CO2 + CoA</text>
        <dbReference type="Rhea" id="RHEA:32727"/>
        <dbReference type="ChEBI" id="CHEBI:15378"/>
        <dbReference type="ChEBI" id="CHEBI:16526"/>
        <dbReference type="ChEBI" id="CHEBI:57287"/>
        <dbReference type="ChEBI" id="CHEBI:57384"/>
        <dbReference type="ChEBI" id="CHEBI:90725"/>
        <dbReference type="ChEBI" id="CHEBI:90736"/>
        <dbReference type="EC" id="2.3.1.199"/>
    </reaction>
</comment>
<dbReference type="InterPro" id="IPR012392">
    <property type="entry name" value="3-ktacl-CoA_syn"/>
</dbReference>
<dbReference type="Gene3D" id="3.40.47.10">
    <property type="match status" value="1"/>
</dbReference>
<evidence type="ECO:0000313" key="16">
    <source>
        <dbReference type="Proteomes" id="UP000317650"/>
    </source>
</evidence>
<dbReference type="EC" id="2.3.1.-" evidence="10"/>
<keyword evidence="16" id="KW-1185">Reference proteome</keyword>
<evidence type="ECO:0000256" key="5">
    <source>
        <dbReference type="ARBA" id="ARBA00022692"/>
    </source>
</evidence>
<name>A0A4S8KEN2_MUSBA</name>
<dbReference type="PIRSF" id="PIRSF036417">
    <property type="entry name" value="3-ktacl-CoA_syn"/>
    <property type="match status" value="1"/>
</dbReference>
<protein>
    <recommendedName>
        <fullName evidence="10">3-ketoacyl-CoA synthase</fullName>
        <ecNumber evidence="10">2.3.1.-</ecNumber>
    </recommendedName>
</protein>
<proteinExistence type="inferred from homology"/>
<dbReference type="GO" id="GO:0006633">
    <property type="term" value="P:fatty acid biosynthetic process"/>
    <property type="evidence" value="ECO:0007669"/>
    <property type="project" value="UniProtKB-UniPathway"/>
</dbReference>
<keyword evidence="6 12" id="KW-1133">Transmembrane helix</keyword>
<evidence type="ECO:0000256" key="1">
    <source>
        <dbReference type="ARBA" id="ARBA00004370"/>
    </source>
</evidence>
<reference evidence="15 16" key="1">
    <citation type="journal article" date="2019" name="Nat. Plants">
        <title>Genome sequencing of Musa balbisiana reveals subgenome evolution and function divergence in polyploid bananas.</title>
        <authorList>
            <person name="Yao X."/>
        </authorList>
    </citation>
    <scope>NUCLEOTIDE SEQUENCE [LARGE SCALE GENOMIC DNA]</scope>
    <source>
        <strain evidence="16">cv. DH-PKW</strain>
        <tissue evidence="15">Leaves</tissue>
    </source>
</reference>
<feature type="domain" description="Beta-ketoacyl-[acyl-carrier-protein] synthase III C-terminal" evidence="14">
    <location>
        <begin position="395"/>
        <end position="475"/>
    </location>
</feature>
<feature type="transmembrane region" description="Helical" evidence="12">
    <location>
        <begin position="69"/>
        <end position="90"/>
    </location>
</feature>
<dbReference type="GO" id="GO:0009922">
    <property type="term" value="F:fatty acid elongase activity"/>
    <property type="evidence" value="ECO:0007669"/>
    <property type="project" value="UniProtKB-EC"/>
</dbReference>
<dbReference type="PANTHER" id="PTHR31561">
    <property type="entry name" value="3-KETOACYL-COA SYNTHASE"/>
    <property type="match status" value="1"/>
</dbReference>
<comment type="similarity">
    <text evidence="3 10">Belongs to the thiolase-like superfamily. Chalcone/stilbene synthases family.</text>
</comment>
<feature type="active site" evidence="11">
    <location>
        <position position="233"/>
    </location>
</feature>
<feature type="active site" evidence="11">
    <location>
        <position position="433"/>
    </location>
</feature>
<dbReference type="EMBL" id="PYDT01000001">
    <property type="protein sequence ID" value="THU73659.1"/>
    <property type="molecule type" value="Genomic_DNA"/>
</dbReference>
<comment type="caution">
    <text evidence="15">The sequence shown here is derived from an EMBL/GenBank/DDBJ whole genome shotgun (WGS) entry which is preliminary data.</text>
</comment>
<dbReference type="InterPro" id="IPR016039">
    <property type="entry name" value="Thiolase-like"/>
</dbReference>
<dbReference type="UniPathway" id="UPA00094"/>
<evidence type="ECO:0000256" key="9">
    <source>
        <dbReference type="ARBA" id="ARBA00047375"/>
    </source>
</evidence>
<evidence type="ECO:0000256" key="10">
    <source>
        <dbReference type="PIRNR" id="PIRNR036417"/>
    </source>
</evidence>
<evidence type="ECO:0000256" key="8">
    <source>
        <dbReference type="ARBA" id="ARBA00023315"/>
    </source>
</evidence>
<evidence type="ECO:0000256" key="12">
    <source>
        <dbReference type="SAM" id="Phobius"/>
    </source>
</evidence>
<feature type="active site" evidence="11">
    <location>
        <position position="312"/>
    </location>
</feature>
<dbReference type="SUPFAM" id="SSF53901">
    <property type="entry name" value="Thiolase-like"/>
    <property type="match status" value="2"/>
</dbReference>
<dbReference type="Proteomes" id="UP000317650">
    <property type="component" value="Chromosome 4"/>
</dbReference>
<feature type="active site" evidence="11">
    <location>
        <position position="400"/>
    </location>
</feature>
<comment type="pathway">
    <text evidence="2 10">Lipid metabolism; fatty acid biosynthesis.</text>
</comment>
<dbReference type="CDD" id="cd00831">
    <property type="entry name" value="CHS_like"/>
    <property type="match status" value="1"/>
</dbReference>
<evidence type="ECO:0000256" key="2">
    <source>
        <dbReference type="ARBA" id="ARBA00005194"/>
    </source>
</evidence>
<dbReference type="GO" id="GO:0016020">
    <property type="term" value="C:membrane"/>
    <property type="evidence" value="ECO:0007669"/>
    <property type="project" value="UniProtKB-SubCell"/>
</dbReference>
<accession>A0A4S8KEN2</accession>
<dbReference type="InterPro" id="IPR013601">
    <property type="entry name" value="FAE1_typ3_polyketide_synth"/>
</dbReference>
<feature type="active site" evidence="11">
    <location>
        <position position="429"/>
    </location>
</feature>
<evidence type="ECO:0000256" key="11">
    <source>
        <dbReference type="PIRSR" id="PIRSR036417-1"/>
    </source>
</evidence>
<evidence type="ECO:0000313" key="15">
    <source>
        <dbReference type="EMBL" id="THU73659.1"/>
    </source>
</evidence>
<dbReference type="InterPro" id="IPR013747">
    <property type="entry name" value="ACP_syn_III_C"/>
</dbReference>
<dbReference type="AlphaFoldDB" id="A0A4S8KEN2"/>
<dbReference type="Pfam" id="PF08392">
    <property type="entry name" value="FAE1_CUT1_RppA"/>
    <property type="match status" value="1"/>
</dbReference>
<keyword evidence="4 10" id="KW-0808">Transferase</keyword>
<sequence length="507" mass="56866">MAEKVAPSVDNRLPSYLLKLLKPNYMKLLYHHAISNALYLCLGPLLVLLFPRLSTLTLADLRELPNQPWVNLSAVVTTTTLLMAVATLYAMSRPRPVYLVDFSCYKPTQAHMATRGEIMERFKKAGTFTDETVAFQHKMLERCGIGDSSYFPRSLLCTPINMSHRTAREEAETVIFGATDELFQKTGVAAADISILVVNCSLYNPTPSYTSMIVNRYKLRKDVMSYNLGGMGCSAGLISIDLVKNLLQVHPNSYAMVVSTENMTLNAYLGNNRSMLVSNSLFRLGGAAVLLSNRRSDRRRSKYQLVHTMRTHRGAEDCSHSCVMQEEDAEGKVGVALSKELMVVAGNALKANISTLGPLVLPMSEQLLFLAAMLLRKVLKLKIRSYIPDFKLAFEHFCIHAGGRAVLDELEKHLELTPWHMEPSRMTLHRFGNTSSSSLWYELSYIEAKGRIRRGDRVWQIAFGSGFKCNSAVWRALNTVLAVHKNPWTDEIHKFPVHVPKVTPILP</sequence>